<feature type="domain" description="DUF202" evidence="6">
    <location>
        <begin position="14"/>
        <end position="73"/>
    </location>
</feature>
<accession>A0A077LYK4</accession>
<evidence type="ECO:0000256" key="4">
    <source>
        <dbReference type="ARBA" id="ARBA00023136"/>
    </source>
</evidence>
<sequence>MSSPPRRPRAPDDQAERTHLAWTRSLTGLTACSAILVRWLARDVPVVAPLLVITLGAVVAIAVTQRRRIRRQLQGLRDGVIAPDVWGCLSLTAALVLLGVGGVAVLFLSPW</sequence>
<comment type="caution">
    <text evidence="7">The sequence shown here is derived from an EMBL/GenBank/DDBJ whole genome shotgun (WGS) entry which is preliminary data.</text>
</comment>
<comment type="subcellular location">
    <subcellularLocation>
        <location evidence="1">Endomembrane system</location>
        <topology evidence="1">Multi-pass membrane protein</topology>
    </subcellularLocation>
</comment>
<feature type="transmembrane region" description="Helical" evidence="5">
    <location>
        <begin position="85"/>
        <end position="108"/>
    </location>
</feature>
<dbReference type="Pfam" id="PF02656">
    <property type="entry name" value="DUF202"/>
    <property type="match status" value="1"/>
</dbReference>
<reference evidence="7 8" key="1">
    <citation type="journal article" date="2013" name="ISME J.">
        <title>A metabolic model for members of the genus Tetrasphaera involved in enhanced biological phosphorus removal.</title>
        <authorList>
            <person name="Kristiansen R."/>
            <person name="Nguyen H.T.T."/>
            <person name="Saunders A.M."/>
            <person name="Nielsen J.L."/>
            <person name="Wimmer R."/>
            <person name="Le V.Q."/>
            <person name="McIlroy S.J."/>
            <person name="Petrovski S."/>
            <person name="Seviour R.J."/>
            <person name="Calteau A."/>
            <person name="Nielsen K.L."/>
            <person name="Nielsen P.H."/>
        </authorList>
    </citation>
    <scope>NUCLEOTIDE SEQUENCE [LARGE SCALE GENOMIC DNA]</scope>
    <source>
        <strain evidence="7 8">T1-X7</strain>
    </source>
</reference>
<name>A0A077LYK4_9MICO</name>
<protein>
    <recommendedName>
        <fullName evidence="6">DUF202 domain-containing protein</fullName>
    </recommendedName>
</protein>
<proteinExistence type="predicted"/>
<evidence type="ECO:0000313" key="8">
    <source>
        <dbReference type="Proteomes" id="UP000035721"/>
    </source>
</evidence>
<gene>
    <name evidence="7" type="ORF">BN12_3910001</name>
</gene>
<keyword evidence="8" id="KW-1185">Reference proteome</keyword>
<evidence type="ECO:0000259" key="6">
    <source>
        <dbReference type="Pfam" id="PF02656"/>
    </source>
</evidence>
<keyword evidence="4 5" id="KW-0472">Membrane</keyword>
<dbReference type="GO" id="GO:0012505">
    <property type="term" value="C:endomembrane system"/>
    <property type="evidence" value="ECO:0007669"/>
    <property type="project" value="UniProtKB-SubCell"/>
</dbReference>
<dbReference type="InterPro" id="IPR003807">
    <property type="entry name" value="DUF202"/>
</dbReference>
<dbReference type="RefSeq" id="WP_048555652.1">
    <property type="nucleotide sequence ID" value="NZ_HF570958.1"/>
</dbReference>
<evidence type="ECO:0000256" key="2">
    <source>
        <dbReference type="ARBA" id="ARBA00022692"/>
    </source>
</evidence>
<feature type="transmembrane region" description="Helical" evidence="5">
    <location>
        <begin position="21"/>
        <end position="40"/>
    </location>
</feature>
<dbReference type="Proteomes" id="UP000035721">
    <property type="component" value="Unassembled WGS sequence"/>
</dbReference>
<dbReference type="AlphaFoldDB" id="A0A077LYK4"/>
<keyword evidence="2 5" id="KW-0812">Transmembrane</keyword>
<keyword evidence="3 5" id="KW-1133">Transmembrane helix</keyword>
<evidence type="ECO:0000256" key="1">
    <source>
        <dbReference type="ARBA" id="ARBA00004127"/>
    </source>
</evidence>
<organism evidence="7 8">
    <name type="scientific">Nostocoides japonicum T1-X7</name>
    <dbReference type="NCBI Taxonomy" id="1194083"/>
    <lineage>
        <taxon>Bacteria</taxon>
        <taxon>Bacillati</taxon>
        <taxon>Actinomycetota</taxon>
        <taxon>Actinomycetes</taxon>
        <taxon>Micrococcales</taxon>
        <taxon>Intrasporangiaceae</taxon>
        <taxon>Nostocoides</taxon>
    </lineage>
</organism>
<evidence type="ECO:0000256" key="3">
    <source>
        <dbReference type="ARBA" id="ARBA00022989"/>
    </source>
</evidence>
<evidence type="ECO:0000313" key="7">
    <source>
        <dbReference type="EMBL" id="CCH78993.1"/>
    </source>
</evidence>
<evidence type="ECO:0000256" key="5">
    <source>
        <dbReference type="SAM" id="Phobius"/>
    </source>
</evidence>
<feature type="transmembrane region" description="Helical" evidence="5">
    <location>
        <begin position="46"/>
        <end position="64"/>
    </location>
</feature>
<dbReference type="EMBL" id="CAJB01000325">
    <property type="protein sequence ID" value="CCH78993.1"/>
    <property type="molecule type" value="Genomic_DNA"/>
</dbReference>